<reference evidence="8" key="1">
    <citation type="journal article" date="2015" name="Genome Announc.">
        <title>Draft Genome Sequence of Anaerolineae Strain TC1, a Novel Isolate from a Methanogenic Wastewater Treatment System.</title>
        <authorList>
            <person name="Matsuura N."/>
            <person name="Tourlousse D.M."/>
            <person name="Sun L."/>
            <person name="Toyonaga M."/>
            <person name="Kuroda K."/>
            <person name="Ohashi A."/>
            <person name="Cruz R."/>
            <person name="Yamaguchi T."/>
            <person name="Sekiguchi Y."/>
        </authorList>
    </citation>
    <scope>NUCLEOTIDE SEQUENCE [LARGE SCALE GENOMIC DNA]</scope>
    <source>
        <strain evidence="8">TC1</strain>
    </source>
</reference>
<proteinExistence type="predicted"/>
<evidence type="ECO:0000256" key="5">
    <source>
        <dbReference type="ARBA" id="ARBA00023204"/>
    </source>
</evidence>
<evidence type="ECO:0000259" key="7">
    <source>
        <dbReference type="Pfam" id="PF21445"/>
    </source>
</evidence>
<dbReference type="Pfam" id="PF12705">
    <property type="entry name" value="PDDEXK_1"/>
    <property type="match status" value="1"/>
</dbReference>
<name>A0A0K8PAR3_9CHLR</name>
<feature type="domain" description="ATP-dependent helicase/deoxyribonuclease subunit B N-terminal" evidence="7">
    <location>
        <begin position="12"/>
        <end position="259"/>
    </location>
</feature>
<dbReference type="InterPro" id="IPR038726">
    <property type="entry name" value="PDDEXK_AddAB-type"/>
</dbReference>
<dbReference type="Pfam" id="PF21445">
    <property type="entry name" value="ADDB_N"/>
    <property type="match status" value="1"/>
</dbReference>
<keyword evidence="3 8" id="KW-0067">ATP-binding</keyword>
<evidence type="ECO:0000313" key="8">
    <source>
        <dbReference type="EMBL" id="GAP39731.1"/>
    </source>
</evidence>
<accession>A0A0K8PAR3</accession>
<dbReference type="EMBL" id="DF968180">
    <property type="protein sequence ID" value="GAP39731.1"/>
    <property type="molecule type" value="Genomic_DNA"/>
</dbReference>
<dbReference type="InterPro" id="IPR049035">
    <property type="entry name" value="ADDB_N"/>
</dbReference>
<dbReference type="STRING" id="1678840.ATC1_12266"/>
<protein>
    <submittedName>
        <fullName evidence="8">ATP-dependent helicase/DNAse subunit B</fullName>
    </submittedName>
</protein>
<organism evidence="8">
    <name type="scientific">Flexilinea flocculi</name>
    <dbReference type="NCBI Taxonomy" id="1678840"/>
    <lineage>
        <taxon>Bacteria</taxon>
        <taxon>Bacillati</taxon>
        <taxon>Chloroflexota</taxon>
        <taxon>Anaerolineae</taxon>
        <taxon>Anaerolineales</taxon>
        <taxon>Anaerolineaceae</taxon>
        <taxon>Flexilinea</taxon>
    </lineage>
</organism>
<dbReference type="AlphaFoldDB" id="A0A0K8PAR3"/>
<keyword evidence="9" id="KW-1185">Reference proteome</keyword>
<dbReference type="InterPro" id="IPR011604">
    <property type="entry name" value="PDDEXK-like_dom_sf"/>
</dbReference>
<evidence type="ECO:0000256" key="1">
    <source>
        <dbReference type="ARBA" id="ARBA00022722"/>
    </source>
</evidence>
<keyword evidence="4" id="KW-0378">Hydrolase</keyword>
<keyword evidence="3 8" id="KW-0547">Nucleotide-binding</keyword>
<keyword evidence="2" id="KW-0227">DNA damage</keyword>
<gene>
    <name evidence="8" type="ORF">ATC1_12266</name>
</gene>
<dbReference type="GO" id="GO:0004527">
    <property type="term" value="F:exonuclease activity"/>
    <property type="evidence" value="ECO:0007669"/>
    <property type="project" value="UniProtKB-KW"/>
</dbReference>
<evidence type="ECO:0000313" key="9">
    <source>
        <dbReference type="Proteomes" id="UP000053370"/>
    </source>
</evidence>
<evidence type="ECO:0000259" key="6">
    <source>
        <dbReference type="Pfam" id="PF12705"/>
    </source>
</evidence>
<evidence type="ECO:0000256" key="2">
    <source>
        <dbReference type="ARBA" id="ARBA00022763"/>
    </source>
</evidence>
<evidence type="ECO:0000256" key="3">
    <source>
        <dbReference type="ARBA" id="ARBA00022806"/>
    </source>
</evidence>
<dbReference type="RefSeq" id="WP_062278415.1">
    <property type="nucleotide sequence ID" value="NZ_DF968180.1"/>
</dbReference>
<sequence length="1019" mass="116223">MTIELIMDLPASGKTTVCLQKIRQIKSDDPLASVQVLVPDSLQLQAFQKRLASPSGSWGIRVNTFAQFARSILEKALSGKIIINPSLNRQIVCEAIRHIQAKGKLNYYCNVWNTAGFSKVVTKAFSDFEKNCISADQMKSIVQTQQEIEINLIFEEYQIFLSDHGWVSPSGVIQAAAEIIKKKPDHLDPFRLLIIDGFDNFDQDQLWLIRNLEPITDEIYLTLPGSLQAEEKERLVNRRFSRSLEQIQKVLNIQIAENTVKSAIHLPDILRYIVENIFKQQPVKWIETNPSDEKSLILLEAGTQEDEVREVLRQMKSWIIRDAIPIASCAIFAPQLEKYAPALRRISEEMQIPLNFGRKVSLIESPVVITLFSLLRLQPEGLKTNNLMNCLRFPYISSGLTPEQVNWLDFISRQLSITGGSEQWEEAWNILQKEDATEKVDDEDGNQFLDYSCFPDSAELLLLKNGLQAFLDNITPPQGNQQIPVWIAWLKGVCEKIQLRSHIRQEEESDYFALTACFEELIIEDRMVPRQNIDYNDFLSALTETITASERSNPTQQFANSIFTGEITWARGIRFQAAAFLGFGESIFPSAVAEDVIIKKEFQDLLQIPVSADNDQSGLLIQILSRADEKLLISRPCITDAGDEWEESLYWNAIRQIVPENTVQRIRSSTKRPLSEAASEDEKEYWAVLQRKRDEYADDDNNQDMLEASQRDPMLEGLLSSGACDSCVNLPEQFRSQQIFSSSQLENGLYCPFRYFISNILFLEPIKEPAFELDTKQLGSLLHRILQLTFEKAENLTDKTFLLEQLEKACNCTFPKAPIIYQFRPSGLWIFQQNQLKKQLMQTIEKLSEISEGWLMVAAESAFGIRGKPFLKIDIEGISLNFRGIIDRIDRNRNGNLRIIDYKIGGTHFSADDVFSGRRVQLFLYALAAADALKIGRIEEGFYWAILSAKASSLKLSGFMDPQEMDRTATFRALIMEKIKQFYQILEVGEFPANPIDGKCPSYCSAATWCALFQREDRP</sequence>
<dbReference type="Proteomes" id="UP000053370">
    <property type="component" value="Unassembled WGS sequence"/>
</dbReference>
<dbReference type="SUPFAM" id="SSF52540">
    <property type="entry name" value="P-loop containing nucleoside triphosphate hydrolases"/>
    <property type="match status" value="1"/>
</dbReference>
<dbReference type="InterPro" id="IPR011335">
    <property type="entry name" value="Restrct_endonuc-II-like"/>
</dbReference>
<keyword evidence="1" id="KW-0540">Nuclease</keyword>
<dbReference type="GO" id="GO:0004386">
    <property type="term" value="F:helicase activity"/>
    <property type="evidence" value="ECO:0007669"/>
    <property type="project" value="UniProtKB-KW"/>
</dbReference>
<keyword evidence="4" id="KW-0269">Exonuclease</keyword>
<feature type="domain" description="PD-(D/E)XK endonuclease-like" evidence="6">
    <location>
        <begin position="740"/>
        <end position="1010"/>
    </location>
</feature>
<dbReference type="GO" id="GO:0006281">
    <property type="term" value="P:DNA repair"/>
    <property type="evidence" value="ECO:0007669"/>
    <property type="project" value="UniProtKB-KW"/>
</dbReference>
<dbReference type="InterPro" id="IPR027417">
    <property type="entry name" value="P-loop_NTPase"/>
</dbReference>
<keyword evidence="5" id="KW-0234">DNA repair</keyword>
<dbReference type="Gene3D" id="3.90.320.10">
    <property type="match status" value="1"/>
</dbReference>
<dbReference type="SUPFAM" id="SSF52980">
    <property type="entry name" value="Restriction endonuclease-like"/>
    <property type="match status" value="1"/>
</dbReference>
<keyword evidence="3 8" id="KW-0347">Helicase</keyword>
<evidence type="ECO:0000256" key="4">
    <source>
        <dbReference type="ARBA" id="ARBA00022839"/>
    </source>
</evidence>
<dbReference type="Gene3D" id="3.40.50.300">
    <property type="entry name" value="P-loop containing nucleotide triphosphate hydrolases"/>
    <property type="match status" value="3"/>
</dbReference>